<keyword evidence="3 4" id="KW-0472">Membrane</keyword>
<keyword evidence="7" id="KW-1185">Reference proteome</keyword>
<feature type="transmembrane region" description="Helical" evidence="4">
    <location>
        <begin position="46"/>
        <end position="66"/>
    </location>
</feature>
<dbReference type="PANTHER" id="PTHR42910">
    <property type="entry name" value="TRANSPORTER SCO4007-RELATED"/>
    <property type="match status" value="1"/>
</dbReference>
<feature type="transmembrane region" description="Helical" evidence="4">
    <location>
        <begin position="9"/>
        <end position="26"/>
    </location>
</feature>
<evidence type="ECO:0000256" key="1">
    <source>
        <dbReference type="ARBA" id="ARBA00022692"/>
    </source>
</evidence>
<feature type="transmembrane region" description="Helical" evidence="4">
    <location>
        <begin position="132"/>
        <end position="150"/>
    </location>
</feature>
<evidence type="ECO:0000256" key="3">
    <source>
        <dbReference type="ARBA" id="ARBA00023136"/>
    </source>
</evidence>
<keyword evidence="2 4" id="KW-1133">Transmembrane helix</keyword>
<evidence type="ECO:0000259" key="5">
    <source>
        <dbReference type="PROSITE" id="PS50850"/>
    </source>
</evidence>
<dbReference type="PROSITE" id="PS50850">
    <property type="entry name" value="MFS"/>
    <property type="match status" value="1"/>
</dbReference>
<dbReference type="InterPro" id="IPR020846">
    <property type="entry name" value="MFS_dom"/>
</dbReference>
<evidence type="ECO:0000313" key="7">
    <source>
        <dbReference type="Proteomes" id="UP001297092"/>
    </source>
</evidence>
<dbReference type="InterPro" id="IPR011701">
    <property type="entry name" value="MFS"/>
</dbReference>
<keyword evidence="1 4" id="KW-0812">Transmembrane</keyword>
<dbReference type="RefSeq" id="WP_214113426.1">
    <property type="nucleotide sequence ID" value="NZ_JAHCTB010000004.1"/>
</dbReference>
<feature type="transmembrane region" description="Helical" evidence="4">
    <location>
        <begin position="162"/>
        <end position="180"/>
    </location>
</feature>
<proteinExistence type="predicted"/>
<dbReference type="EMBL" id="JAHCTB010000004">
    <property type="protein sequence ID" value="MBT0608564.1"/>
    <property type="molecule type" value="Genomic_DNA"/>
</dbReference>
<evidence type="ECO:0000313" key="6">
    <source>
        <dbReference type="EMBL" id="MBT0608564.1"/>
    </source>
</evidence>
<dbReference type="Pfam" id="PF07690">
    <property type="entry name" value="MFS_1"/>
    <property type="match status" value="1"/>
</dbReference>
<reference evidence="6 7" key="1">
    <citation type="submission" date="2021-05" db="EMBL/GenBank/DDBJ databases">
        <title>Aequorivita echinoideorum JCM 30378 genome.</title>
        <authorList>
            <person name="Zhang H."/>
            <person name="Li C."/>
        </authorList>
    </citation>
    <scope>NUCLEOTIDE SEQUENCE [LARGE SCALE GENOMIC DNA]</scope>
    <source>
        <strain evidence="6 7">JCM30378</strain>
    </source>
</reference>
<accession>A0ABS5S802</accession>
<feature type="transmembrane region" description="Helical" evidence="4">
    <location>
        <begin position="275"/>
        <end position="292"/>
    </location>
</feature>
<feature type="transmembrane region" description="Helical" evidence="4">
    <location>
        <begin position="241"/>
        <end position="263"/>
    </location>
</feature>
<dbReference type="CDD" id="cd17324">
    <property type="entry name" value="MFS_NepI_like"/>
    <property type="match status" value="1"/>
</dbReference>
<evidence type="ECO:0000256" key="2">
    <source>
        <dbReference type="ARBA" id="ARBA00022989"/>
    </source>
</evidence>
<feature type="transmembrane region" description="Helical" evidence="4">
    <location>
        <begin position="215"/>
        <end position="235"/>
    </location>
</feature>
<dbReference type="PANTHER" id="PTHR42910:SF1">
    <property type="entry name" value="MAJOR FACILITATOR SUPERFAMILY (MFS) PROFILE DOMAIN-CONTAINING PROTEIN"/>
    <property type="match status" value="1"/>
</dbReference>
<dbReference type="Gene3D" id="1.20.1250.20">
    <property type="entry name" value="MFS general substrate transporter like domains"/>
    <property type="match status" value="1"/>
</dbReference>
<name>A0ABS5S802_9FLAO</name>
<comment type="caution">
    <text evidence="6">The sequence shown here is derived from an EMBL/GenBank/DDBJ whole genome shotgun (WGS) entry which is preliminary data.</text>
</comment>
<dbReference type="SUPFAM" id="SSF103473">
    <property type="entry name" value="MFS general substrate transporter"/>
    <property type="match status" value="1"/>
</dbReference>
<feature type="transmembrane region" description="Helical" evidence="4">
    <location>
        <begin position="78"/>
        <end position="98"/>
    </location>
</feature>
<protein>
    <submittedName>
        <fullName evidence="6">MFS transporter</fullName>
    </submittedName>
</protein>
<dbReference type="InterPro" id="IPR036259">
    <property type="entry name" value="MFS_trans_sf"/>
</dbReference>
<feature type="transmembrane region" description="Helical" evidence="4">
    <location>
        <begin position="362"/>
        <end position="382"/>
    </location>
</feature>
<dbReference type="Proteomes" id="UP001297092">
    <property type="component" value="Unassembled WGS sequence"/>
</dbReference>
<organism evidence="6 7">
    <name type="scientific">Aequorivita echinoideorum</name>
    <dbReference type="NCBI Taxonomy" id="1549647"/>
    <lineage>
        <taxon>Bacteria</taxon>
        <taxon>Pseudomonadati</taxon>
        <taxon>Bacteroidota</taxon>
        <taxon>Flavobacteriia</taxon>
        <taxon>Flavobacteriales</taxon>
        <taxon>Flavobacteriaceae</taxon>
        <taxon>Aequorivita</taxon>
    </lineage>
</organism>
<feature type="transmembrane region" description="Helical" evidence="4">
    <location>
        <begin position="104"/>
        <end position="123"/>
    </location>
</feature>
<feature type="transmembrane region" description="Helical" evidence="4">
    <location>
        <begin position="336"/>
        <end position="356"/>
    </location>
</feature>
<gene>
    <name evidence="6" type="ORF">KIV10_10245</name>
</gene>
<sequence>MTPKLTNSILYLMSISAGLVVANLYYNQPLLHEIAIAYGVSESEVSSVALTTQLGYAFGLLFIIPLGDKVSNHKILQLDFVVMILSLLAAAISPSLIYLIISSFLIGFSSAIPQLFVPMAALLSDDAGRGRAIGIVMSGLLIGILGSRVVSGLVGEQFGWRSMYYIAAVMMVLLFVLLKYKLPKIYPRYSGSYGSLMKSILHYFKTEPALRLASLRAALSFAGLSAFWTTLVFLMEDSFNYGSGVAGLFGLLGIVGALAAAAVGKMNDRYSKHKIIVVSIGLLILSYAIFMVSAHSLLGLVAGVILVDLGQQALHITNQNIIFSKNPEARNRVNTVYMVSFFIGGALGTMLGAFAWEHYKWLGVSGLGLILSVLILIVHFIFRKVA</sequence>
<feature type="domain" description="Major facilitator superfamily (MFS) profile" evidence="5">
    <location>
        <begin position="9"/>
        <end position="386"/>
    </location>
</feature>
<evidence type="ECO:0000256" key="4">
    <source>
        <dbReference type="SAM" id="Phobius"/>
    </source>
</evidence>